<feature type="region of interest" description="Disordered" evidence="2">
    <location>
        <begin position="2473"/>
        <end position="2530"/>
    </location>
</feature>
<feature type="compositionally biased region" description="Basic residues" evidence="2">
    <location>
        <begin position="2542"/>
        <end position="2563"/>
    </location>
</feature>
<evidence type="ECO:0000259" key="3">
    <source>
        <dbReference type="Pfam" id="PF17034"/>
    </source>
</evidence>
<evidence type="ECO:0000256" key="2">
    <source>
        <dbReference type="SAM" id="MobiDB-lite"/>
    </source>
</evidence>
<feature type="compositionally biased region" description="Pro residues" evidence="2">
    <location>
        <begin position="819"/>
        <end position="833"/>
    </location>
</feature>
<dbReference type="InterPro" id="IPR037593">
    <property type="entry name" value="MIOS/Sea4"/>
</dbReference>
<keyword evidence="5" id="KW-1185">Reference proteome</keyword>
<feature type="compositionally biased region" description="Basic and acidic residues" evidence="2">
    <location>
        <begin position="3210"/>
        <end position="3219"/>
    </location>
</feature>
<dbReference type="UCSC" id="F39C12.1">
    <property type="organism name" value="c. elegans"/>
</dbReference>
<dbReference type="Gene3D" id="2.130.10.10">
    <property type="entry name" value="YVTN repeat-like/Quinoprotein amine dehydrogenase"/>
    <property type="match status" value="1"/>
</dbReference>
<evidence type="ECO:0000313" key="5">
    <source>
        <dbReference type="Proteomes" id="UP000001940"/>
    </source>
</evidence>
<feature type="compositionally biased region" description="Basic and acidic residues" evidence="2">
    <location>
        <begin position="2853"/>
        <end position="2863"/>
    </location>
</feature>
<dbReference type="PANTHER" id="PTHR16453:SF9">
    <property type="entry name" value="GATOR COMPLEX PROTEIN MIOS"/>
    <property type="match status" value="1"/>
</dbReference>
<feature type="compositionally biased region" description="Polar residues" evidence="2">
    <location>
        <begin position="2767"/>
        <end position="2783"/>
    </location>
</feature>
<dbReference type="STRING" id="6239.F39C12.1.1"/>
<dbReference type="OrthoDB" id="311712at2759"/>
<feature type="compositionally biased region" description="Low complexity" evidence="2">
    <location>
        <begin position="3103"/>
        <end position="3113"/>
    </location>
</feature>
<dbReference type="AGR" id="WB:WBGene00018193"/>
<dbReference type="InterPro" id="IPR036322">
    <property type="entry name" value="WD40_repeat_dom_sf"/>
</dbReference>
<keyword evidence="7" id="KW-1267">Proteomics identification</keyword>
<feature type="region of interest" description="Disordered" evidence="2">
    <location>
        <begin position="2904"/>
        <end position="3466"/>
    </location>
</feature>
<dbReference type="Pfam" id="PF17034">
    <property type="entry name" value="zinc_ribbon_16"/>
    <property type="match status" value="1"/>
</dbReference>
<feature type="domain" description="GATOR2 complex protein MIO zinc-ribbon like" evidence="3">
    <location>
        <begin position="4987"/>
        <end position="5062"/>
    </location>
</feature>
<dbReference type="PIR" id="T32650">
    <property type="entry name" value="T32650"/>
</dbReference>
<feature type="region of interest" description="Disordered" evidence="2">
    <location>
        <begin position="1973"/>
        <end position="1995"/>
    </location>
</feature>
<evidence type="ECO:0000313" key="4">
    <source>
        <dbReference type="EMBL" id="CCD70841.2"/>
    </source>
</evidence>
<dbReference type="FunCoup" id="O61201">
    <property type="interactions" value="1493"/>
</dbReference>
<dbReference type="Proteomes" id="UP000001940">
    <property type="component" value="Chromosome X"/>
</dbReference>
<reference evidence="4 5" key="1">
    <citation type="journal article" date="1998" name="Science">
        <title>Genome sequence of the nematode C. elegans: a platform for investigating biology.</title>
        <authorList>
            <consortium name="The C. elegans sequencing consortium"/>
            <person name="Sulson J.E."/>
            <person name="Waterston R."/>
        </authorList>
    </citation>
    <scope>NUCLEOTIDE SEQUENCE [LARGE SCALE GENOMIC DNA]</scope>
    <source>
        <strain evidence="4 5">Bristol N2</strain>
    </source>
</reference>
<dbReference type="EMBL" id="BX284606">
    <property type="protein sequence ID" value="CCD70841.2"/>
    <property type="molecule type" value="Genomic_DNA"/>
</dbReference>
<feature type="region of interest" description="Disordered" evidence="2">
    <location>
        <begin position="3749"/>
        <end position="3784"/>
    </location>
</feature>
<dbReference type="GO" id="GO:0034198">
    <property type="term" value="P:cellular response to amino acid starvation"/>
    <property type="evidence" value="ECO:0000318"/>
    <property type="project" value="GO_Central"/>
</dbReference>
<feature type="region of interest" description="Disordered" evidence="2">
    <location>
        <begin position="594"/>
        <end position="625"/>
    </location>
</feature>
<feature type="compositionally biased region" description="Low complexity" evidence="2">
    <location>
        <begin position="3352"/>
        <end position="3361"/>
    </location>
</feature>
<dbReference type="HOGENOM" id="CLU_223403_0_0_1"/>
<dbReference type="Bgee" id="WBGene00018193">
    <property type="expression patterns" value="Expressed in germ line (C elegans) and 4 other cell types or tissues"/>
</dbReference>
<evidence type="ECO:0000256" key="1">
    <source>
        <dbReference type="ARBA" id="ARBA00009713"/>
    </source>
</evidence>
<evidence type="ECO:0007829" key="7">
    <source>
        <dbReference type="PeptideAtlas" id="O61201"/>
    </source>
</evidence>
<feature type="region of interest" description="Disordered" evidence="2">
    <location>
        <begin position="2734"/>
        <end position="2887"/>
    </location>
</feature>
<feature type="compositionally biased region" description="Basic and acidic residues" evidence="2">
    <location>
        <begin position="3925"/>
        <end position="3936"/>
    </location>
</feature>
<feature type="compositionally biased region" description="Low complexity" evidence="2">
    <location>
        <begin position="2402"/>
        <end position="2413"/>
    </location>
</feature>
<dbReference type="PeptideAtlas" id="O61201"/>
<gene>
    <name evidence="4" type="ORF">CELE_F39C12.1</name>
    <name evidence="4 6" type="ORF">F39C12.1</name>
</gene>
<feature type="compositionally biased region" description="Basic and acidic residues" evidence="2">
    <location>
        <begin position="747"/>
        <end position="756"/>
    </location>
</feature>
<feature type="compositionally biased region" description="Basic and acidic residues" evidence="2">
    <location>
        <begin position="3270"/>
        <end position="3280"/>
    </location>
</feature>
<feature type="compositionally biased region" description="Polar residues" evidence="2">
    <location>
        <begin position="3003"/>
        <end position="3028"/>
    </location>
</feature>
<feature type="compositionally biased region" description="Polar residues" evidence="2">
    <location>
        <begin position="2742"/>
        <end position="2760"/>
    </location>
</feature>
<evidence type="ECO:0000313" key="6">
    <source>
        <dbReference type="WormBase" id="F39C12.1"/>
    </source>
</evidence>
<proteinExistence type="evidence at protein level"/>
<organism evidence="4 5">
    <name type="scientific">Caenorhabditis elegans</name>
    <dbReference type="NCBI Taxonomy" id="6239"/>
    <lineage>
        <taxon>Eukaryota</taxon>
        <taxon>Metazoa</taxon>
        <taxon>Ecdysozoa</taxon>
        <taxon>Nematoda</taxon>
        <taxon>Chromadorea</taxon>
        <taxon>Rhabditida</taxon>
        <taxon>Rhabditina</taxon>
        <taxon>Rhabditomorpha</taxon>
        <taxon>Rhabditoidea</taxon>
        <taxon>Rhabditidae</taxon>
        <taxon>Peloderinae</taxon>
        <taxon>Caenorhabditis</taxon>
    </lineage>
</organism>
<feature type="region of interest" description="Disordered" evidence="2">
    <location>
        <begin position="1440"/>
        <end position="1470"/>
    </location>
</feature>
<feature type="compositionally biased region" description="Low complexity" evidence="2">
    <location>
        <begin position="3193"/>
        <end position="3204"/>
    </location>
</feature>
<feature type="region of interest" description="Disordered" evidence="2">
    <location>
        <begin position="4322"/>
        <end position="4363"/>
    </location>
</feature>
<protein>
    <submittedName>
        <fullName evidence="4">GATOR2 complex protein MIO zinc-ribbon like domain-containing protein</fullName>
    </submittedName>
</protein>
<feature type="region of interest" description="Disordered" evidence="2">
    <location>
        <begin position="2542"/>
        <end position="2574"/>
    </location>
</feature>
<feature type="compositionally biased region" description="Basic residues" evidence="2">
    <location>
        <begin position="4350"/>
        <end position="4361"/>
    </location>
</feature>
<sequence length="5115" mass="587144">MTDPDIGFDDIFKEICPNEFNEFGLKREMRFISERIIVEYDPTDHLSVREIMHPMDAFRSSEPYFKHKLTDKSKQEFVTAIDFHEHITYFPYSKNTGDICLARYISNFNDINFTKISGQNLCSLPGETIYGLRVGRLDKGMLAVNHRTDSSVNSTVTVIDLVKPARNIAHYDSYSPVNTIDWIWHGPFLLAVGDDESLRVMDVRCPKAFNAVFFDGGVQKTALCSTRPLEIACWNGSNVLLYDVRRPEVPCAIYDIGLEKNESILDMKFNPYITNELFVHTNSHRVFAMNMNPTHLIGGRPISEKPYRKWQVITFKHIDRGCTATRHTMLRREKMPYEDAEVPLLGYYGQYEAAKNDPQVPIPTLWTYPAEVDMKFLAKIQDVPEIDYESYLYKAVERVSAERDFKIHKPKILYQAKGVESFDFVFPGVNGIMCFDRNTFTYKIVRSPKHYEGSVNPYAGSDSVFFYRGLQIQEMIPAQTLTMMCNRLEAGWNAYQVSERSLKELAFKITEESRSVWAKWLHNSVIIQYGGKEFGNIGVNDLEWEDLVPLPDGRLPEVEIPPYEYMKDNVATEEITQMVAPFFRLFLPDPRPDLLSDSESETEDHNAPPGNPCEDDSDEPESGLPSELSFNMRTLCKCHAKIRYYNKKQSDRKYMYASMGNSFAIGSSKRIRDKFFKLGWKSITKPQILGHRLKIDTAFKKKSILDDLPKFQRFKPREFQKRVLPPKLITDSTSVFMKPEYIKEREAKEKEMREKAAQPIQAPIGLSMPKSSRKEPKQTPVTSDGNGEEDPEHARFMIRAAIQLADNNSSDDEIVSPPQATPTPPPAPTPTPHVPQALSVRNEKDDFEYETPEDAYFGIKKKRMYVVYQPATQPLGLRRYKPDRLRESTFIRRLEHLMYWGRRRHERDILYGRFEENDKRQSSVKERCTLDLKFSLNNHMKVGWQTFYDKNFFFSNKCSYNQILRKAIQMYNRLCGFDSHETTFKSVRHERMLCGVNPRNVMDKEAIEEARYLRKDISIIENSTIKLYNHFMTFVQAQLPYKLDHTIFMENFEGDTPFSQRAECPIEEKKQTAKYDENDKFMFPLGRLRFCEFDIPPNFMHEIENRRVPKPPKKNPGLYLEDFEHLSAQPSKPVLRRSNSCPDLGLAIESTENSRVCNEFFHEIYRRIIAYRDMCHQREHGNVVPHYGSEYLEPLLTAGVLQQFNTHSVNGDYKVDDILTNFTKFLEWDSPMISDTDRETGRKFMRRVVPFKEPQPPRQLEGIDPLFDYITIEVMRAAAKNLHVSYIFNDPILRTWPGLQILDEGRDGMFTLCPKFPRVPAEQLSEIDIFKSPLCLPTKAVEFYSDFFTEVLLIGRDSKKNRIRPPVYNEHNINVPEGLIEILKPAFYGFFKYDRESRYNEEQSLEMKNRRELQRAIFEKRIITFRQPVIEETEQELAIEENLNVEEDDLRTTSEESEGEDEVKNDSDPNDISDFWKIFKVTEDEAGVNGDRDSDEDLVQRKIGIFHAGDDDSYNCFNPHTRENIRKISVEEEEVEDEPKKLGSVLTNLFEQDLVKQKRLGDCPIGSPRKSSIKIDYNRGMVVPLTELTKQTKTVTWGEVTEHSVPPRPIRHRNRHRVEVDAKFYRDLYSVQLTRRVKSNDNFQKTKPARKNSDPTAVHHIGIPRRASLDQFYRKDLPATCSACIKEPWPTKEICIVCHPDTTIFRCTNIVNLHEPCLICGNNIYKFSCSNYEHHNQYVTPIISIFDQPKLKPVDEEFKKKLAVKNETVIYENTPAVWNVKAYRAGESAVNTFFAETDDRGFKTLQGDQLAGFFHREFNWVTWRMDEDKSERVFVSEEFDVAFDRDADIDMMRDTMNTISQDGEMDMMTTYDQRTGMRIRRWISYAALATRVQKQNEKVHYRKKAAEREARILSGEISVKPSLLNELKKKAKDKEVAATIATENDDAKKEEERRKAYKLWKKLPIPEFIEDPKKKMPNFAPPKSEDWLESSGSEDELPPIKSRILSKEMKEFIDTIRVHMEQKPKSFEGIAVTYGKLFEKRPILKNDIVLVTRKKNVRRKPPPFRIQRIPLDESWLNTAFTVSFLPVPVQVRNPRDPMKWTVPFYNSQRLALTAQETKERALRPPTPPPTLKKLYTTMKDVEKAFYHRKRVKSQITLKKAKTARQLRFHKKLYGHSKEPSHPTKAWTHVHRQIGLKKSKVQPRKLKEAHYLPGLAKQKNKYIFTYFPNPKLEKVKLSQRKPSRISSASDSEYCPIVKFPKVQKRVVELKEDHPTNNSELGIIERKKKELKREDPPAVLMSSTRSTLKRPETGSFVKREISVGKPALPKADVQKTLETVSLKRIDSQTEPKTESIKQRRHPIFEHLEDKSINNFSQGIPAISVVEPSSCQLPRKSRQKEHKITTNSNSSNSIDSDGMKMDRSSSKQPSVAVRSKSTMIPHSRKLRKQMPACRSFSVDKGSSYRKALKKIARKCRSIQKEKSKKVTKPDDSKPEVIPSDQKPKSQLETSVALPSKSAKVSTKKSEKDLSPLKSTELQLERKFLKNKVHNRRSSRAPGIHHQRPLHPRWLPTDHETDRKDSRAASQFRFQHMRSKRFTRQRKVLHKEPRRSRVLNTIRKNDSLKGKNHRMKYEQPIDAKISDMFLKPWKPLRRSKKGIRSRKKYKKNVKAKNTTKLQPMPWKQMLRKLADYNVNIKRVRLSDFKKIRPKQQEDMETKEKSIEIVVKPSNNLKSCLKRGQGHRSMKFNSQSPDGKTSSAGSNKTLKLVKTSAHSLAGTSPPKTSFTVPSLLELDDSSPLKNTWLTNTRKNSKGEKKVKENTAPVQQAPVPVSPPREETPEPTPSPPVRLLRPLSAESEEKVPVEKVDTPSPLTPPAASVPAPPPKMPADQQWRAAMMARRYMGASKPVFVKPPSALSKTESLKEASNIQESASTTRVQPALVVSHSTPEPVQLTRMAAAKKSEQKEYKTPVAKPKATAPPPITPKAASIRPATQKLHESELTKSEASRNVSSSSGKSQKQADVQSRPKLQSVQEKRSVPKVVKPLDPKGPQKEQESKKNEKVVPSTNVTLDDQASSSSNQQGPGSAKKPSASIFTALFGRKKEKKMTSSTAESSSIPIPSPENQEATSETNRSSPILPRIKKPETGQLIKRSPTSDVPKPCVVSGAIVKFVDGKPISNSPSYGKPMARRRPKKADSAADSGDLGSDEGSTSHEGCLKDEENSQKKPAGKTVRFGPISYEPPEPAPPQPVEIPKVEPTPEISFESLAQQMAQKTLRKEEASKILEHYPVTEQTSPSTAEPVSPTKSGSKLSFFGLSPFGKVTPKKNTAQTQSLTVLESTSSPELLTPSNPETSNTASTSSSKQPKSLSEEKITATQMIQTRGRPIRKLSHRRQLKIGDPSPLQLSGDSSLPRPAQPSPEKPPQLEVPQGVQTYNPPSQRKYYTRLGREWKPPPKAKTPLSIRVPQSGVSTSTPAIDLSAKEVLLAPIEKTKKMRKRKPKPMETTLVLDGTEHFKKLTAENLQLLSRQFKSKRKNKKKRTKTWSVIGCDENDDSTKCMQHNKLLEEFRDLKKSLITRQLDEKMITARAVFNPRFTDSSSTKHELLRNKPKFETTRKKLKRLANNRQQKIRMSGIHSQPKRDVAISAIRQVQKVRFFQSTGKKMMNPIISGFKPKSILKPPKPPATWLFRIDSEGNKLYMKKLGPSDWQKKNDEKCNPMSAMDPRKKKSNSYLKRWAKMMAKVGKKNMTKLFETNQLTRRLGAPKKDSHPKDVLVDPPKADAPPPSRSLSWTTVSSNASLNSLLDALNTVGSDEPSTSSGIVTDIAPPIVKEQFRKAKESRPTQQTVSKKYPTVYLGMTVARSPSSSTSLVNLDEREAVSSLAQDGSEIVEYVGQEEPVVETTKRRFDPFVRPISALFKAFTSSSPEVGLEADSRSRPTERTLRGLFRRSSPTMPEFSTRHVSSSPTRRRANRGPVTSVSQGSSAEDILALMQAQPDALENMEEQVVSKFPPIQLQAPVLNGKSMWRPKLKLKNSLYTQFKELKEESKKRKLVEYLDQNYKNNKSYSTLQTLITFNLDQYMRTNLYPRPKLNTDLLGKYDPNSLRVSSSSRSGLQRSTRLIVKKIRRCQEQLEKWKRLIATSTNQQLTNGELVKRAKASMKQASNRKAKKVLVLYKFKRTCFKYRVQVTITKSARKILADQNQKKQLIMHEEKKRTPTILTIGDEDDENEIVDLLSGNEDSANCQNLADYDGDNDDDAIDTELDWVANTSQVVIRKNQRRRLLRHYFNFAIRMARKVSRRSVGVQKPLVFYSFISQMRSRMRNFMRIRHNDQTRARQKNKLAVSNSTTTLKETRLRSSSKKQNRKSKSQRQIPICIRNSLKYGGTAEKKVIVEQSKFNFQKLNTKLQTFFECLDEYIDVGTPIKLVFSSKNTILPKKMFDVKTKLIDPVYYTSPSPCNTDSDFSDNTPDDYKSSDLKQFFLRESLESTYHVKGLPGLIYLARLVQERVADDVERNIPFRGPGMETCNLVVYMTPIRRLMLNSFGLRMPDRLDDVMLSKHQNEKFELWFDRLYRMLCYGRGDLCKYIIDKISLGQGPPNKKYEKMDITYQAHIIHKLYKKMMYIENGREAKLAVQEFMDIGLDIDHEPFSKQVKMGQYDRMLYGNPKPWNKDNWVEACDQFLNYSNTKEDVLVSCQASLLLMRMIFLGGYSQDVVDHLITMNLPMRDKLLFIINLTPPDNLVENIVKIFHTVRGLDRLPFVGLGYHADPLRVLFEEAVESGDPQLIAHIVRVGRCLDRRSREPMMTDCGSDHIQKRDFANIMTKVITNGNERRPYGAPTMDEMFPFRYVRNPDGSDVAETTEELANIMECEVTRYMAILELTKGAAVTKGDLDHNPKFNTYPHKFYFDVLCTGCKMNVSKGRNLGRLGRTLCVSTMPLIEQDKDKKRWPNAKTMSPRLTFENYIETLDPTENKMLMAKDIEEEKTDITVQVLPSRFGCFQCRFSLPRCCVCMCPYLNDHMDFALKDYNESFSQFSICNICNHGGHVNHIATWFETEKYCPVAGCDCRCQRSKQTKHLKARLRRHMLLSANMRAKSHLCNPECAIDADIDEGYLPDPDLALLDD</sequence>
<dbReference type="GO" id="GO:1904263">
    <property type="term" value="P:positive regulation of TORC1 signaling"/>
    <property type="evidence" value="ECO:0000318"/>
    <property type="project" value="GO_Central"/>
</dbReference>
<feature type="compositionally biased region" description="Basic and acidic residues" evidence="2">
    <location>
        <begin position="2991"/>
        <end position="3002"/>
    </location>
</feature>
<feature type="compositionally biased region" description="Polar residues" evidence="2">
    <location>
        <begin position="3060"/>
        <end position="3079"/>
    </location>
</feature>
<feature type="compositionally biased region" description="Basic and acidic residues" evidence="2">
    <location>
        <begin position="3029"/>
        <end position="3057"/>
    </location>
</feature>
<dbReference type="GO" id="GO:0005737">
    <property type="term" value="C:cytoplasm"/>
    <property type="evidence" value="ECO:0000318"/>
    <property type="project" value="GO_Central"/>
</dbReference>
<feature type="region of interest" description="Disordered" evidence="2">
    <location>
        <begin position="809"/>
        <end position="836"/>
    </location>
</feature>
<dbReference type="CDD" id="cd16691">
    <property type="entry name" value="mRING-H2-C3H3C2_Mio"/>
    <property type="match status" value="1"/>
</dbReference>
<feature type="compositionally biased region" description="Basic residues" evidence="2">
    <location>
        <begin position="2473"/>
        <end position="2483"/>
    </location>
</feature>
<feature type="compositionally biased region" description="Polar residues" evidence="2">
    <location>
        <begin position="3319"/>
        <end position="3351"/>
    </location>
</feature>
<feature type="compositionally biased region" description="Polar residues" evidence="2">
    <location>
        <begin position="3285"/>
        <end position="3304"/>
    </location>
</feature>
<dbReference type="IntAct" id="O61201">
    <property type="interactions" value="1"/>
</dbReference>
<dbReference type="WormBase" id="F39C12.1">
    <property type="protein sequence ID" value="CE53186"/>
    <property type="gene ID" value="WBGene00018193"/>
</dbReference>
<feature type="region of interest" description="Disordered" evidence="2">
    <location>
        <begin position="747"/>
        <end position="790"/>
    </location>
</feature>
<dbReference type="PANTHER" id="PTHR16453">
    <property type="entry name" value="WD40 DOMAIN-CONTAINING PROTEIN MIO FAMILY MEMBER"/>
    <property type="match status" value="1"/>
</dbReference>
<dbReference type="PaxDb" id="6239-F39C12.1"/>
<dbReference type="InterPro" id="IPR015943">
    <property type="entry name" value="WD40/YVTN_repeat-like_dom_sf"/>
</dbReference>
<feature type="region of interest" description="Disordered" evidence="2">
    <location>
        <begin position="3920"/>
        <end position="3976"/>
    </location>
</feature>
<feature type="compositionally biased region" description="Low complexity" evidence="2">
    <location>
        <begin position="2784"/>
        <end position="2795"/>
    </location>
</feature>
<feature type="compositionally biased region" description="Basic residues" evidence="2">
    <location>
        <begin position="3378"/>
        <end position="3389"/>
    </location>
</feature>
<name>O61201_CAEEL</name>
<feature type="compositionally biased region" description="Pro residues" evidence="2">
    <location>
        <begin position="3234"/>
        <end position="3245"/>
    </location>
</feature>
<feature type="compositionally biased region" description="Polar residues" evidence="2">
    <location>
        <begin position="2912"/>
        <end position="2933"/>
    </location>
</feature>
<feature type="region of interest" description="Disordered" evidence="2">
    <location>
        <begin position="2386"/>
        <end position="2456"/>
    </location>
</feature>
<dbReference type="InParanoid" id="O61201"/>
<dbReference type="eggNOG" id="KOG1008">
    <property type="taxonomic scope" value="Eukaryota"/>
</dbReference>
<comment type="similarity">
    <text evidence="1">Belongs to the WD repeat mio family.</text>
</comment>
<feature type="compositionally biased region" description="Acidic residues" evidence="2">
    <location>
        <begin position="1440"/>
        <end position="1461"/>
    </location>
</feature>
<feature type="compositionally biased region" description="Basic and acidic residues" evidence="2">
    <location>
        <begin position="3757"/>
        <end position="3767"/>
    </location>
</feature>
<dbReference type="SUPFAM" id="SSF50978">
    <property type="entry name" value="WD40 repeat-like"/>
    <property type="match status" value="1"/>
</dbReference>
<feature type="compositionally biased region" description="Polar residues" evidence="2">
    <location>
        <begin position="3119"/>
        <end position="3130"/>
    </location>
</feature>
<accession>O61201</accession>
<dbReference type="InterPro" id="IPR031488">
    <property type="entry name" value="Zn_ribbon_mio"/>
</dbReference>